<proteinExistence type="predicted"/>
<evidence type="ECO:0000313" key="5">
    <source>
        <dbReference type="Proteomes" id="UP000243451"/>
    </source>
</evidence>
<name>A0A2P4F003_9GAMM</name>
<evidence type="ECO:0000256" key="2">
    <source>
        <dbReference type="SAM" id="SignalP"/>
    </source>
</evidence>
<evidence type="ECO:0000259" key="3">
    <source>
        <dbReference type="Pfam" id="PF13511"/>
    </source>
</evidence>
<feature type="domain" description="DUF4124" evidence="3">
    <location>
        <begin position="12"/>
        <end position="68"/>
    </location>
</feature>
<dbReference type="OrthoDB" id="6080407at2"/>
<organism evidence="4 5">
    <name type="scientific">Halopseudomonas oceani</name>
    <dbReference type="NCBI Taxonomy" id="1708783"/>
    <lineage>
        <taxon>Bacteria</taxon>
        <taxon>Pseudomonadati</taxon>
        <taxon>Pseudomonadota</taxon>
        <taxon>Gammaproteobacteria</taxon>
        <taxon>Pseudomonadales</taxon>
        <taxon>Pseudomonadaceae</taxon>
        <taxon>Halopseudomonas</taxon>
    </lineage>
</organism>
<evidence type="ECO:0000256" key="1">
    <source>
        <dbReference type="SAM" id="Coils"/>
    </source>
</evidence>
<dbReference type="InterPro" id="IPR025392">
    <property type="entry name" value="DUF4124"/>
</dbReference>
<keyword evidence="5" id="KW-1185">Reference proteome</keyword>
<dbReference type="Pfam" id="PF13511">
    <property type="entry name" value="DUF4124"/>
    <property type="match status" value="1"/>
</dbReference>
<protein>
    <submittedName>
        <fullName evidence="4">DUF4124 domain-containing protein</fullName>
    </submittedName>
</protein>
<feature type="chain" id="PRO_5015193350" evidence="2">
    <location>
        <begin position="22"/>
        <end position="201"/>
    </location>
</feature>
<evidence type="ECO:0000313" key="4">
    <source>
        <dbReference type="EMBL" id="POB06335.1"/>
    </source>
</evidence>
<keyword evidence="2" id="KW-0732">Signal</keyword>
<reference evidence="4 5" key="1">
    <citation type="submission" date="2018-01" db="EMBL/GenBank/DDBJ databases">
        <title>Draft genome of the type strain Pseudomonas oceani DSM 100277 isolated from the deep water in Okinawa trough, northwestern Pacific Ocean.</title>
        <authorList>
            <person name="Gomila M."/>
            <person name="Mulet M."/>
            <person name="Garcia-Valdes E."/>
            <person name="Lalucat J."/>
        </authorList>
    </citation>
    <scope>NUCLEOTIDE SEQUENCE [LARGE SCALE GENOMIC DNA]</scope>
    <source>
        <strain evidence="4 5">DSM 100277</strain>
    </source>
</reference>
<feature type="coiled-coil region" evidence="1">
    <location>
        <begin position="109"/>
        <end position="143"/>
    </location>
</feature>
<dbReference type="AlphaFoldDB" id="A0A2P4F003"/>
<gene>
    <name evidence="4" type="ORF">C1949_00925</name>
</gene>
<dbReference type="RefSeq" id="WP_104736591.1">
    <property type="nucleotide sequence ID" value="NZ_BMHR01000002.1"/>
</dbReference>
<accession>A0A2P4F003</accession>
<keyword evidence="1" id="KW-0175">Coiled coil</keyword>
<dbReference type="Proteomes" id="UP000243451">
    <property type="component" value="Unassembled WGS sequence"/>
</dbReference>
<dbReference type="EMBL" id="PPSK01000001">
    <property type="protein sequence ID" value="POB06335.1"/>
    <property type="molecule type" value="Genomic_DNA"/>
</dbReference>
<comment type="caution">
    <text evidence="4">The sequence shown here is derived from an EMBL/GenBank/DDBJ whole genome shotgun (WGS) entry which is preliminary data.</text>
</comment>
<feature type="signal peptide" evidence="2">
    <location>
        <begin position="1"/>
        <end position="21"/>
    </location>
</feature>
<sequence length="201" mass="22301">MNRILSCAALTLMMVSSLSVAGDLYRYVDDHGVVVLGRQVPPQFVARGYEVLDSNGRVKQVVPAAPSAEEREARRLALEAQKKQDAEDATLLRLYSSLADLDRAQARQLQQLDNQIAVARANIAELQTEREELRAQAADQERAGRKVDKAILDQLQAVDSETRLQQQRIERTEGEIAAVKADYAAQRSRLSLLLGDEPPPQ</sequence>